<dbReference type="Proteomes" id="UP000596661">
    <property type="component" value="Chromosome 4"/>
</dbReference>
<dbReference type="EnsemblPlants" id="evm.model.04.1386">
    <property type="protein sequence ID" value="cds.evm.model.04.1386"/>
    <property type="gene ID" value="evm.TU.04.1386"/>
</dbReference>
<dbReference type="Pfam" id="PF07727">
    <property type="entry name" value="RVT_2"/>
    <property type="match status" value="2"/>
</dbReference>
<name>A0A803PCU5_CANSA</name>
<evidence type="ECO:0000313" key="4">
    <source>
        <dbReference type="EnsemblPlants" id="cds.evm.model.04.1386"/>
    </source>
</evidence>
<dbReference type="Pfam" id="PF25597">
    <property type="entry name" value="SH3_retrovirus"/>
    <property type="match status" value="1"/>
</dbReference>
<dbReference type="EMBL" id="UZAU01000388">
    <property type="status" value="NOT_ANNOTATED_CDS"/>
    <property type="molecule type" value="Genomic_DNA"/>
</dbReference>
<dbReference type="CDD" id="cd09272">
    <property type="entry name" value="RNase_HI_RT_Ty1"/>
    <property type="match status" value="1"/>
</dbReference>
<feature type="domain" description="Reverse transcriptase Ty1/copia-type" evidence="2">
    <location>
        <begin position="337"/>
        <end position="395"/>
    </location>
</feature>
<evidence type="ECO:0000313" key="5">
    <source>
        <dbReference type="Proteomes" id="UP000596661"/>
    </source>
</evidence>
<keyword evidence="5" id="KW-1185">Reference proteome</keyword>
<feature type="domain" description="Reverse transcriptase Ty1/copia-type" evidence="2">
    <location>
        <begin position="397"/>
        <end position="532"/>
    </location>
</feature>
<dbReference type="PANTHER" id="PTHR11439">
    <property type="entry name" value="GAG-POL-RELATED RETROTRANSPOSON"/>
    <property type="match status" value="1"/>
</dbReference>
<reference evidence="4" key="1">
    <citation type="submission" date="2018-11" db="EMBL/GenBank/DDBJ databases">
        <authorList>
            <person name="Grassa J C."/>
        </authorList>
    </citation>
    <scope>NUCLEOTIDE SEQUENCE [LARGE SCALE GENOMIC DNA]</scope>
</reference>
<evidence type="ECO:0000259" key="2">
    <source>
        <dbReference type="Pfam" id="PF07727"/>
    </source>
</evidence>
<protein>
    <recommendedName>
        <fullName evidence="6">Reverse transcriptase Ty1/copia-type domain-containing protein</fullName>
    </recommendedName>
</protein>
<feature type="region of interest" description="Disordered" evidence="1">
    <location>
        <begin position="213"/>
        <end position="261"/>
    </location>
</feature>
<evidence type="ECO:0000256" key="1">
    <source>
        <dbReference type="SAM" id="MobiDB-lite"/>
    </source>
</evidence>
<feature type="domain" description="Retroviral polymerase SH3-like" evidence="3">
    <location>
        <begin position="143"/>
        <end position="182"/>
    </location>
</feature>
<evidence type="ECO:0000259" key="3">
    <source>
        <dbReference type="Pfam" id="PF25597"/>
    </source>
</evidence>
<proteinExistence type="predicted"/>
<dbReference type="InterPro" id="IPR013103">
    <property type="entry name" value="RVT_2"/>
</dbReference>
<dbReference type="Gramene" id="evm.model.04.1386">
    <property type="protein sequence ID" value="cds.evm.model.04.1386"/>
    <property type="gene ID" value="evm.TU.04.1386"/>
</dbReference>
<dbReference type="AlphaFoldDB" id="A0A803PCU5"/>
<dbReference type="InterPro" id="IPR043502">
    <property type="entry name" value="DNA/RNA_pol_sf"/>
</dbReference>
<dbReference type="SUPFAM" id="SSF56672">
    <property type="entry name" value="DNA/RNA polymerases"/>
    <property type="match status" value="1"/>
</dbReference>
<evidence type="ECO:0008006" key="6">
    <source>
        <dbReference type="Google" id="ProtNLM"/>
    </source>
</evidence>
<dbReference type="InterPro" id="IPR057670">
    <property type="entry name" value="SH3_retrovirus"/>
</dbReference>
<dbReference type="PANTHER" id="PTHR11439:SF500">
    <property type="entry name" value="RNA-DIRECTED DNA POLYMERASE"/>
    <property type="match status" value="1"/>
</dbReference>
<feature type="compositionally biased region" description="Low complexity" evidence="1">
    <location>
        <begin position="213"/>
        <end position="245"/>
    </location>
</feature>
<accession>A0A803PCU5</accession>
<sequence length="714" mass="80005">MGSHSAANQWRNLESLCGAYSKSKMDDTHTLIQTTRKGSTPMSEYLRQKKNWSDMLALAGDPYPEAHLVANVLFLRPTTMVGVEVFSHKTLQLPVVAVSPTVEEPLANLEENDVALVLVRDLLAKSVASMVIQALFATTVPLIKCVNLGYSDSYKGYKCLSPTGRIYISRDVVFNELEFPLKTCFLNNYTTPQPVIIHSTSWSTFPTHYPSPSSNLVDSSSTDTSREASPAVSSSSPRAHSSTVHFDSPSSVLGPDRDNDQYAHDLQHEHSLQQPISGCVEPTGTKTGQDIPAEHNVPFPSHPMITREPVSVAEAIKHPGWFKAMNVELYALKSKGTWILVPPSDAYNLVGNKWVYKIKFNVDGIVNRLKARLVAKGFHQRPEINYDETFSPVIKKGKENFVGKLEKSIYGLKQAPRAWFDKLKETLTAWNFNNSRADTSLFFYKDEKVIILDLIYVDDIIITRNDKSKLHNFIVELNNKFTLKDIGPLQYFLGIEAYRNASGLYLTQTKYIEYILRRVNMAKIKICPTPMTVGKPLSLTDGKQMENPTLYRSTVGALQYFCHTRPDIAYGVNKLSHFLQTLTDTHWSVVKRVLRYLQGTKIKGLRFSCSDRLSITGFSDADWACCPDDRRSIASYCVYLGDTLVSWSSKKQVIVSRSSTESEYRALAHVAAEISWVESLLNELHFPFPSPSVTWCDNLSASALAANPVIPCSN</sequence>
<reference evidence="4" key="2">
    <citation type="submission" date="2021-03" db="UniProtKB">
        <authorList>
            <consortium name="EnsemblPlants"/>
        </authorList>
    </citation>
    <scope>IDENTIFICATION</scope>
</reference>
<organism evidence="4 5">
    <name type="scientific">Cannabis sativa</name>
    <name type="common">Hemp</name>
    <name type="synonym">Marijuana</name>
    <dbReference type="NCBI Taxonomy" id="3483"/>
    <lineage>
        <taxon>Eukaryota</taxon>
        <taxon>Viridiplantae</taxon>
        <taxon>Streptophyta</taxon>
        <taxon>Embryophyta</taxon>
        <taxon>Tracheophyta</taxon>
        <taxon>Spermatophyta</taxon>
        <taxon>Magnoliopsida</taxon>
        <taxon>eudicotyledons</taxon>
        <taxon>Gunneridae</taxon>
        <taxon>Pentapetalae</taxon>
        <taxon>rosids</taxon>
        <taxon>fabids</taxon>
        <taxon>Rosales</taxon>
        <taxon>Cannabaceae</taxon>
        <taxon>Cannabis</taxon>
    </lineage>
</organism>